<comment type="caution">
    <text evidence="4">The sequence shown here is derived from an EMBL/GenBank/DDBJ whole genome shotgun (WGS) entry which is preliminary data.</text>
</comment>
<dbReference type="AlphaFoldDB" id="A0A420H894"/>
<dbReference type="InterPro" id="IPR008928">
    <property type="entry name" value="6-hairpin_glycosidase_sf"/>
</dbReference>
<dbReference type="InterPro" id="IPR052743">
    <property type="entry name" value="Glutaminase_GtaA"/>
</dbReference>
<gene>
    <name evidence="4" type="ORF">GcM3_216023</name>
</gene>
<protein>
    <submittedName>
        <fullName evidence="4">Glutaminase A</fullName>
    </submittedName>
</protein>
<evidence type="ECO:0000259" key="2">
    <source>
        <dbReference type="Pfam" id="PF16335"/>
    </source>
</evidence>
<organism evidence="4 5">
    <name type="scientific">Golovinomyces cichoracearum</name>
    <dbReference type="NCBI Taxonomy" id="62708"/>
    <lineage>
        <taxon>Eukaryota</taxon>
        <taxon>Fungi</taxon>
        <taxon>Dikarya</taxon>
        <taxon>Ascomycota</taxon>
        <taxon>Pezizomycotina</taxon>
        <taxon>Leotiomycetes</taxon>
        <taxon>Erysiphales</taxon>
        <taxon>Erysiphaceae</taxon>
        <taxon>Golovinomyces</taxon>
    </lineage>
</organism>
<evidence type="ECO:0000259" key="3">
    <source>
        <dbReference type="Pfam" id="PF17168"/>
    </source>
</evidence>
<dbReference type="InterPro" id="IPR033433">
    <property type="entry name" value="GtaA_N"/>
</dbReference>
<dbReference type="GO" id="GO:0005975">
    <property type="term" value="P:carbohydrate metabolic process"/>
    <property type="evidence" value="ECO:0007669"/>
    <property type="project" value="InterPro"/>
</dbReference>
<name>A0A420H894_9PEZI</name>
<dbReference type="EMBL" id="MCBQ01021689">
    <property type="protein sequence ID" value="RKF53649.1"/>
    <property type="molecule type" value="Genomic_DNA"/>
</dbReference>
<dbReference type="InterPro" id="IPR032514">
    <property type="entry name" value="GtaA_central"/>
</dbReference>
<evidence type="ECO:0000313" key="5">
    <source>
        <dbReference type="Proteomes" id="UP000283383"/>
    </source>
</evidence>
<dbReference type="Pfam" id="PF16335">
    <property type="entry name" value="GtaA_6_Hairpin"/>
    <property type="match status" value="1"/>
</dbReference>
<sequence length="691" mass="76481">MMKWLLFQGVTIFYALTLCGAESTFEPARPPAIPLAVTSPYLNVLQFAGSRGNKGYLAGQWPQFWAGQVVGWAGMVRVDGTVYTWMGAPGPQPATQTAFEYTSTRSIFTMSAEAKVEIQVTFLSPITPDDLKRQSLVYSYLDVSVLSLDGAPHSVQLYSDISAEWVSGDRKSVAQWDHGFTNDGISYHKVSRQTQLLFSEISDQAEWGSWYWATSNVNGLTHQSGSDKTVRGAFISTGKLDNSKDTNFRPINQDYPVFGYAVDLGSVTDKKNTLFTIGLSQEQAMQYASPSGIVSLPSLWTSYFLTEESALSFFHNDFETASSISSSLDQKISTDSIASGGQNYLTITSLSTRQAFGATQLVQYSSKQYFFMKEISSDGNTQTVDVIFPFYPILLYLQPSLAKLMLDPLFENQESGLYPKKSSMHDLGAHFPNATGHPDGNDEPQPLEECGNMLIMTLAYAQRSNDVSYLSQHYGILKQWTEYLVQEALIPADQISTDDFAGSLANQTNLALKGIIGIQAMAKISDMTGHAAEGANYSTIAQDYINKWQVYGIAHDATPPHTTLAYGQNNTHGLLYNLYADSLLKLNFVPRSVYDMQSAFYPTVKQKYGVPLDTRHNYTKSDWEIWTAAISSNETKATFIEDLARWIGETPTEMGFTDFYETITGDWPANIGHFASRPVVGGHFALLALNT</sequence>
<feature type="signal peptide" evidence="1">
    <location>
        <begin position="1"/>
        <end position="21"/>
    </location>
</feature>
<dbReference type="SUPFAM" id="SSF48208">
    <property type="entry name" value="Six-hairpin glycosidases"/>
    <property type="match status" value="1"/>
</dbReference>
<reference evidence="4 5" key="1">
    <citation type="journal article" date="2018" name="BMC Genomics">
        <title>Comparative genome analyses reveal sequence features reflecting distinct modes of host-adaptation between dicot and monocot powdery mildew.</title>
        <authorList>
            <person name="Wu Y."/>
            <person name="Ma X."/>
            <person name="Pan Z."/>
            <person name="Kale S.D."/>
            <person name="Song Y."/>
            <person name="King H."/>
            <person name="Zhang Q."/>
            <person name="Presley C."/>
            <person name="Deng X."/>
            <person name="Wei C.I."/>
            <person name="Xiao S."/>
        </authorList>
    </citation>
    <scope>NUCLEOTIDE SEQUENCE [LARGE SCALE GENOMIC DNA]</scope>
    <source>
        <strain evidence="4">UMSG3</strain>
    </source>
</reference>
<dbReference type="PANTHER" id="PTHR31987">
    <property type="entry name" value="GLUTAMINASE A-RELATED"/>
    <property type="match status" value="1"/>
</dbReference>
<dbReference type="PANTHER" id="PTHR31987:SF1">
    <property type="entry name" value="GLUTAMINASE A"/>
    <property type="match status" value="1"/>
</dbReference>
<proteinExistence type="predicted"/>
<feature type="domain" description="Glutaminase A N-terminal" evidence="3">
    <location>
        <begin position="104"/>
        <end position="335"/>
    </location>
</feature>
<dbReference type="STRING" id="62708.A0A420H894"/>
<dbReference type="Pfam" id="PF17168">
    <property type="entry name" value="DUF5127"/>
    <property type="match status" value="1"/>
</dbReference>
<keyword evidence="5" id="KW-1185">Reference proteome</keyword>
<keyword evidence="1" id="KW-0732">Signal</keyword>
<evidence type="ECO:0000313" key="4">
    <source>
        <dbReference type="EMBL" id="RKF53649.1"/>
    </source>
</evidence>
<evidence type="ECO:0000256" key="1">
    <source>
        <dbReference type="SAM" id="SignalP"/>
    </source>
</evidence>
<feature type="domain" description="Glutaminase A central" evidence="2">
    <location>
        <begin position="341"/>
        <end position="687"/>
    </location>
</feature>
<dbReference type="Proteomes" id="UP000283383">
    <property type="component" value="Unassembled WGS sequence"/>
</dbReference>
<feature type="chain" id="PRO_5019473569" evidence="1">
    <location>
        <begin position="22"/>
        <end position="691"/>
    </location>
</feature>
<accession>A0A420H894</accession>